<evidence type="ECO:0008006" key="4">
    <source>
        <dbReference type="Google" id="ProtNLM"/>
    </source>
</evidence>
<keyword evidence="3" id="KW-1185">Reference proteome</keyword>
<name>A0A5B9W2J2_9BACT</name>
<dbReference type="RefSeq" id="WP_168221798.1">
    <property type="nucleotide sequence ID" value="NZ_CP042997.1"/>
</dbReference>
<proteinExistence type="predicted"/>
<evidence type="ECO:0000313" key="3">
    <source>
        <dbReference type="Proteomes" id="UP000324233"/>
    </source>
</evidence>
<dbReference type="AlphaFoldDB" id="A0A5B9W2J2"/>
<sequence precursor="true">MNLRLCIAASLWACLHPGAANAQHLWWDRGGQEDATCLYGEVTVLATSPHIYYCGANWHPGEPAGGYCGIQHNSRRERRTIFSIWDTSPTLHPRVTEADPATVHNRFGGEGEGGHTHMIWPWKEGETFRFFVRKEAGPEPGTIAARYYVFDPNRDGWRHSATIVSPTGGKASVGTIGGGLNSFLENFAGRDKEIPKLAIYRLWLGPDPAHLKCLTKARGDGTWGRLRDGFFLAEGAPARLDELYRSLEPRYGKAVVAAKGKGKDVGPISDRPLPAGLVRELDHLPRAAAVGGQPAPAR</sequence>
<keyword evidence="1" id="KW-0732">Signal</keyword>
<feature type="signal peptide" evidence="1">
    <location>
        <begin position="1"/>
        <end position="22"/>
    </location>
</feature>
<dbReference type="EMBL" id="CP042997">
    <property type="protein sequence ID" value="QEH34437.1"/>
    <property type="molecule type" value="Genomic_DNA"/>
</dbReference>
<dbReference type="KEGG" id="agv:OJF2_29760"/>
<reference evidence="2 3" key="1">
    <citation type="submission" date="2019-08" db="EMBL/GenBank/DDBJ databases">
        <title>Deep-cultivation of Planctomycetes and their phenomic and genomic characterization uncovers novel biology.</title>
        <authorList>
            <person name="Wiegand S."/>
            <person name="Jogler M."/>
            <person name="Boedeker C."/>
            <person name="Pinto D."/>
            <person name="Vollmers J."/>
            <person name="Rivas-Marin E."/>
            <person name="Kohn T."/>
            <person name="Peeters S.H."/>
            <person name="Heuer A."/>
            <person name="Rast P."/>
            <person name="Oberbeckmann S."/>
            <person name="Bunk B."/>
            <person name="Jeske O."/>
            <person name="Meyerdierks A."/>
            <person name="Storesund J.E."/>
            <person name="Kallscheuer N."/>
            <person name="Luecker S."/>
            <person name="Lage O.M."/>
            <person name="Pohl T."/>
            <person name="Merkel B.J."/>
            <person name="Hornburger P."/>
            <person name="Mueller R.-W."/>
            <person name="Bruemmer F."/>
            <person name="Labrenz M."/>
            <person name="Spormann A.M."/>
            <person name="Op den Camp H."/>
            <person name="Overmann J."/>
            <person name="Amann R."/>
            <person name="Jetten M.S.M."/>
            <person name="Mascher T."/>
            <person name="Medema M.H."/>
            <person name="Devos D.P."/>
            <person name="Kaster A.-K."/>
            <person name="Ovreas L."/>
            <person name="Rohde M."/>
            <person name="Galperin M.Y."/>
            <person name="Jogler C."/>
        </authorList>
    </citation>
    <scope>NUCLEOTIDE SEQUENCE [LARGE SCALE GENOMIC DNA]</scope>
    <source>
        <strain evidence="2 3">OJF2</strain>
    </source>
</reference>
<evidence type="ECO:0000313" key="2">
    <source>
        <dbReference type="EMBL" id="QEH34437.1"/>
    </source>
</evidence>
<protein>
    <recommendedName>
        <fullName evidence="4">DUF5077 domain-containing protein</fullName>
    </recommendedName>
</protein>
<dbReference type="Pfam" id="PF11958">
    <property type="entry name" value="DUF3472"/>
    <property type="match status" value="1"/>
</dbReference>
<dbReference type="InterPro" id="IPR021862">
    <property type="entry name" value="DUF3472"/>
</dbReference>
<gene>
    <name evidence="2" type="ORF">OJF2_29760</name>
</gene>
<dbReference type="Proteomes" id="UP000324233">
    <property type="component" value="Chromosome"/>
</dbReference>
<organism evidence="2 3">
    <name type="scientific">Aquisphaera giovannonii</name>
    <dbReference type="NCBI Taxonomy" id="406548"/>
    <lineage>
        <taxon>Bacteria</taxon>
        <taxon>Pseudomonadati</taxon>
        <taxon>Planctomycetota</taxon>
        <taxon>Planctomycetia</taxon>
        <taxon>Isosphaerales</taxon>
        <taxon>Isosphaeraceae</taxon>
        <taxon>Aquisphaera</taxon>
    </lineage>
</organism>
<evidence type="ECO:0000256" key="1">
    <source>
        <dbReference type="SAM" id="SignalP"/>
    </source>
</evidence>
<feature type="chain" id="PRO_5022872052" description="DUF5077 domain-containing protein" evidence="1">
    <location>
        <begin position="23"/>
        <end position="298"/>
    </location>
</feature>
<accession>A0A5B9W2J2</accession>